<keyword evidence="5" id="KW-0460">Magnesium</keyword>
<dbReference type="RefSeq" id="WP_045448388.1">
    <property type="nucleotide sequence ID" value="NZ_BBIO01000015.1"/>
</dbReference>
<evidence type="ECO:0000256" key="8">
    <source>
        <dbReference type="RuleBase" id="RU004466"/>
    </source>
</evidence>
<keyword evidence="6" id="KW-0414">Isoprene biosynthesis</keyword>
<proteinExistence type="inferred from homology"/>
<keyword evidence="3 8" id="KW-0808">Transferase</keyword>
<keyword evidence="10" id="KW-1185">Reference proteome</keyword>
<evidence type="ECO:0000256" key="2">
    <source>
        <dbReference type="ARBA" id="ARBA00006706"/>
    </source>
</evidence>
<dbReference type="PANTHER" id="PTHR43281:SF1">
    <property type="entry name" value="FARNESYL DIPHOSPHATE SYNTHASE"/>
    <property type="match status" value="1"/>
</dbReference>
<dbReference type="GO" id="GO:0005737">
    <property type="term" value="C:cytoplasm"/>
    <property type="evidence" value="ECO:0007669"/>
    <property type="project" value="UniProtKB-ARBA"/>
</dbReference>
<dbReference type="AlphaFoldDB" id="A0A081BDK4"/>
<dbReference type="GO" id="GO:0016114">
    <property type="term" value="P:terpenoid biosynthetic process"/>
    <property type="evidence" value="ECO:0007669"/>
    <property type="project" value="UniProtKB-ARBA"/>
</dbReference>
<dbReference type="EMBL" id="BBIO01000015">
    <property type="protein sequence ID" value="GAK46122.1"/>
    <property type="molecule type" value="Genomic_DNA"/>
</dbReference>
<evidence type="ECO:0000256" key="6">
    <source>
        <dbReference type="ARBA" id="ARBA00023229"/>
    </source>
</evidence>
<evidence type="ECO:0000256" key="1">
    <source>
        <dbReference type="ARBA" id="ARBA00001946"/>
    </source>
</evidence>
<protein>
    <recommendedName>
        <fullName evidence="7">Probable farnesyl diphosphate synthase</fullName>
    </recommendedName>
</protein>
<evidence type="ECO:0000256" key="3">
    <source>
        <dbReference type="ARBA" id="ARBA00022679"/>
    </source>
</evidence>
<sequence length="297" mass="31565">MASLAFEKALTETAAGVERTLDHLLPRPQGPEARVIEAMRYGALNGGKRFRAFLAHQGAKLFAMDDERSLRLAAAIECVHAYSLVHDDLPCMDDDDMRRGKPSVHRAFDEATAVLAGDALLTLAFEILADPATHEDARVRADLVLGLSRAAGALGMVGGQMIDMASAGEDLAIGPLTRMHQLKTGALIAFSCEGGAILGHASPSARQALHAYAHDLGLAYQIADDLLDEAGDSAALGKTAGKDKSQGKATFLTILGEERARAQASLLADQAVAHLEMFDDRADILREAASFVINRRA</sequence>
<dbReference type="SUPFAM" id="SSF48576">
    <property type="entry name" value="Terpenoid synthases"/>
    <property type="match status" value="1"/>
</dbReference>
<dbReference type="InterPro" id="IPR000092">
    <property type="entry name" value="Polyprenyl_synt"/>
</dbReference>
<dbReference type="GO" id="GO:0004659">
    <property type="term" value="F:prenyltransferase activity"/>
    <property type="evidence" value="ECO:0007669"/>
    <property type="project" value="InterPro"/>
</dbReference>
<dbReference type="Proteomes" id="UP000028702">
    <property type="component" value="Unassembled WGS sequence"/>
</dbReference>
<dbReference type="InterPro" id="IPR033749">
    <property type="entry name" value="Polyprenyl_synt_CS"/>
</dbReference>
<gene>
    <name evidence="9" type="ORF">M2A_2621</name>
</gene>
<dbReference type="NCBIfam" id="NF045485">
    <property type="entry name" value="FPPsyn"/>
    <property type="match status" value="1"/>
</dbReference>
<comment type="cofactor">
    <cofactor evidence="1">
        <name>Mg(2+)</name>
        <dbReference type="ChEBI" id="CHEBI:18420"/>
    </cofactor>
</comment>
<keyword evidence="4" id="KW-0479">Metal-binding</keyword>
<dbReference type="CDD" id="cd00685">
    <property type="entry name" value="Trans_IPPS_HT"/>
    <property type="match status" value="1"/>
</dbReference>
<evidence type="ECO:0000256" key="4">
    <source>
        <dbReference type="ARBA" id="ARBA00022723"/>
    </source>
</evidence>
<organism evidence="9 10">
    <name type="scientific">Tepidicaulis marinus</name>
    <dbReference type="NCBI Taxonomy" id="1333998"/>
    <lineage>
        <taxon>Bacteria</taxon>
        <taxon>Pseudomonadati</taxon>
        <taxon>Pseudomonadota</taxon>
        <taxon>Alphaproteobacteria</taxon>
        <taxon>Hyphomicrobiales</taxon>
        <taxon>Parvibaculaceae</taxon>
        <taxon>Tepidicaulis</taxon>
    </lineage>
</organism>
<dbReference type="PROSITE" id="PS00723">
    <property type="entry name" value="POLYPRENYL_SYNTHASE_1"/>
    <property type="match status" value="1"/>
</dbReference>
<dbReference type="InterPro" id="IPR008949">
    <property type="entry name" value="Isoprenoid_synthase_dom_sf"/>
</dbReference>
<evidence type="ECO:0000256" key="7">
    <source>
        <dbReference type="ARBA" id="ARBA00069024"/>
    </source>
</evidence>
<name>A0A081BDK4_9HYPH</name>
<dbReference type="Pfam" id="PF00348">
    <property type="entry name" value="polyprenyl_synt"/>
    <property type="match status" value="1"/>
</dbReference>
<dbReference type="SFLD" id="SFLDS00005">
    <property type="entry name" value="Isoprenoid_Synthase_Type_I"/>
    <property type="match status" value="1"/>
</dbReference>
<dbReference type="SFLD" id="SFLDG01017">
    <property type="entry name" value="Polyprenyl_Transferase_Like"/>
    <property type="match status" value="1"/>
</dbReference>
<dbReference type="InterPro" id="IPR053378">
    <property type="entry name" value="Prenyl_diphosphate_synthase"/>
</dbReference>
<dbReference type="GO" id="GO:0046872">
    <property type="term" value="F:metal ion binding"/>
    <property type="evidence" value="ECO:0007669"/>
    <property type="project" value="UniProtKB-KW"/>
</dbReference>
<comment type="similarity">
    <text evidence="2 8">Belongs to the FPP/GGPP synthase family.</text>
</comment>
<dbReference type="PANTHER" id="PTHR43281">
    <property type="entry name" value="FARNESYL DIPHOSPHATE SYNTHASE"/>
    <property type="match status" value="1"/>
</dbReference>
<dbReference type="PROSITE" id="PS00444">
    <property type="entry name" value="POLYPRENYL_SYNTHASE_2"/>
    <property type="match status" value="1"/>
</dbReference>
<accession>A0A081BDK4</accession>
<dbReference type="Gene3D" id="1.10.600.10">
    <property type="entry name" value="Farnesyl Diphosphate Synthase"/>
    <property type="match status" value="1"/>
</dbReference>
<comment type="caution">
    <text evidence="9">The sequence shown here is derived from an EMBL/GenBank/DDBJ whole genome shotgun (WGS) entry which is preliminary data.</text>
</comment>
<evidence type="ECO:0000313" key="9">
    <source>
        <dbReference type="EMBL" id="GAK46122.1"/>
    </source>
</evidence>
<dbReference type="FunFam" id="1.10.600.10:FF:000001">
    <property type="entry name" value="Geranylgeranyl diphosphate synthase"/>
    <property type="match status" value="1"/>
</dbReference>
<dbReference type="STRING" id="1333998.M2A_2621"/>
<evidence type="ECO:0000313" key="10">
    <source>
        <dbReference type="Proteomes" id="UP000028702"/>
    </source>
</evidence>
<evidence type="ECO:0000256" key="5">
    <source>
        <dbReference type="ARBA" id="ARBA00022842"/>
    </source>
</evidence>
<dbReference type="eggNOG" id="COG0142">
    <property type="taxonomic scope" value="Bacteria"/>
</dbReference>
<reference evidence="9 10" key="1">
    <citation type="submission" date="2014-07" db="EMBL/GenBank/DDBJ databases">
        <title>Tepidicaulis marinum gen. nov., sp. nov., a novel marine bacterium denitrifying nitrate to nitrous oxide strictly under microaerobic conditions.</title>
        <authorList>
            <person name="Takeuchi M."/>
            <person name="Yamagishi T."/>
            <person name="Kamagata Y."/>
            <person name="Oshima K."/>
            <person name="Hattori M."/>
            <person name="Katayama T."/>
            <person name="Hanada S."/>
            <person name="Tamaki H."/>
            <person name="Marumo K."/>
            <person name="Maeda H."/>
            <person name="Nedachi M."/>
            <person name="Iwasaki W."/>
            <person name="Suwa Y."/>
            <person name="Sakata S."/>
        </authorList>
    </citation>
    <scope>NUCLEOTIDE SEQUENCE [LARGE SCALE GENOMIC DNA]</scope>
    <source>
        <strain evidence="9 10">MA2</strain>
    </source>
</reference>